<name>A0AAD5LBD4_9CRUS</name>
<dbReference type="PROSITE" id="PS50041">
    <property type="entry name" value="C_TYPE_LECTIN_2"/>
    <property type="match status" value="1"/>
</dbReference>
<dbReference type="PROSITE" id="PS00615">
    <property type="entry name" value="C_TYPE_LECTIN_1"/>
    <property type="match status" value="1"/>
</dbReference>
<dbReference type="InterPro" id="IPR016186">
    <property type="entry name" value="C-type_lectin-like/link_sf"/>
</dbReference>
<keyword evidence="5" id="KW-1185">Reference proteome</keyword>
<dbReference type="InterPro" id="IPR051004">
    <property type="entry name" value="DC-SIGN_domain-containing"/>
</dbReference>
<evidence type="ECO:0000313" key="4">
    <source>
        <dbReference type="EMBL" id="KAI9558785.1"/>
    </source>
</evidence>
<organism evidence="4 5">
    <name type="scientific">Daphnia sinensis</name>
    <dbReference type="NCBI Taxonomy" id="1820382"/>
    <lineage>
        <taxon>Eukaryota</taxon>
        <taxon>Metazoa</taxon>
        <taxon>Ecdysozoa</taxon>
        <taxon>Arthropoda</taxon>
        <taxon>Crustacea</taxon>
        <taxon>Branchiopoda</taxon>
        <taxon>Diplostraca</taxon>
        <taxon>Cladocera</taxon>
        <taxon>Anomopoda</taxon>
        <taxon>Daphniidae</taxon>
        <taxon>Daphnia</taxon>
        <taxon>Daphnia similis group</taxon>
    </lineage>
</organism>
<dbReference type="PANTHER" id="PTHR22802">
    <property type="entry name" value="C-TYPE LECTIN SUPERFAMILY MEMBER"/>
    <property type="match status" value="1"/>
</dbReference>
<dbReference type="SMART" id="SM00034">
    <property type="entry name" value="CLECT"/>
    <property type="match status" value="1"/>
</dbReference>
<dbReference type="CDD" id="cd00037">
    <property type="entry name" value="CLECT"/>
    <property type="match status" value="1"/>
</dbReference>
<evidence type="ECO:0000313" key="5">
    <source>
        <dbReference type="Proteomes" id="UP000820818"/>
    </source>
</evidence>
<proteinExistence type="predicted"/>
<dbReference type="PANTHER" id="PTHR22802:SF465">
    <property type="entry name" value="AT17652P-RELATED"/>
    <property type="match status" value="1"/>
</dbReference>
<dbReference type="InterPro" id="IPR001304">
    <property type="entry name" value="C-type_lectin-like"/>
</dbReference>
<keyword evidence="2" id="KW-0732">Signal</keyword>
<dbReference type="Gene3D" id="3.10.100.10">
    <property type="entry name" value="Mannose-Binding Protein A, subunit A"/>
    <property type="match status" value="1"/>
</dbReference>
<reference evidence="4 5" key="1">
    <citation type="submission" date="2022-05" db="EMBL/GenBank/DDBJ databases">
        <title>A multi-omics perspective on studying reproductive biology in Daphnia sinensis.</title>
        <authorList>
            <person name="Jia J."/>
        </authorList>
    </citation>
    <scope>NUCLEOTIDE SEQUENCE [LARGE SCALE GENOMIC DNA]</scope>
    <source>
        <strain evidence="4 5">WSL</strain>
    </source>
</reference>
<dbReference type="InterPro" id="IPR016187">
    <property type="entry name" value="CTDL_fold"/>
</dbReference>
<keyword evidence="1" id="KW-1015">Disulfide bond</keyword>
<dbReference type="Proteomes" id="UP000820818">
    <property type="component" value="Linkage Group LG5"/>
</dbReference>
<gene>
    <name evidence="4" type="ORF">GHT06_015574</name>
</gene>
<evidence type="ECO:0000256" key="1">
    <source>
        <dbReference type="ARBA" id="ARBA00023157"/>
    </source>
</evidence>
<dbReference type="EMBL" id="WJBH02000005">
    <property type="protein sequence ID" value="KAI9558785.1"/>
    <property type="molecule type" value="Genomic_DNA"/>
</dbReference>
<feature type="chain" id="PRO_5042185731" description="C-type lectin domain-containing protein" evidence="2">
    <location>
        <begin position="21"/>
        <end position="300"/>
    </location>
</feature>
<protein>
    <recommendedName>
        <fullName evidence="3">C-type lectin domain-containing protein</fullName>
    </recommendedName>
</protein>
<feature type="signal peptide" evidence="2">
    <location>
        <begin position="1"/>
        <end position="20"/>
    </location>
</feature>
<accession>A0AAD5LBD4</accession>
<dbReference type="InterPro" id="IPR018378">
    <property type="entry name" value="C-type_lectin_CS"/>
</dbReference>
<dbReference type="Pfam" id="PF00059">
    <property type="entry name" value="Lectin_C"/>
    <property type="match status" value="1"/>
</dbReference>
<sequence length="300" mass="33550">MYLAFSVLVLSLLGSGYGSAIPTEACKRTLYVEHTALIDIAEHHNCILQIETDQNHVLRFSLVNGEHFARAQEFVSIYDGIGDESPIIRPENQIRHEVGLKLTESVYTTKSVAHLRFKKKPNLSLKLKIEKAVYCPFNLGSESQCGRVVDANACYCATFTKRGQADHTTYCRDNGMKLLSIQTANEEEKLYAAWDTLVYFWTSASHNKTSGTWSWESTMANIYPGYANWAPFEPNNTLIDGTCMAIKNGWYDEPCINLYDAICELQPEDVPDSTTAASTTQSTTVEPTTVIFFSGNSNLH</sequence>
<feature type="domain" description="C-type lectin" evidence="3">
    <location>
        <begin position="150"/>
        <end position="264"/>
    </location>
</feature>
<dbReference type="AlphaFoldDB" id="A0AAD5LBD4"/>
<comment type="caution">
    <text evidence="4">The sequence shown here is derived from an EMBL/GenBank/DDBJ whole genome shotgun (WGS) entry which is preliminary data.</text>
</comment>
<dbReference type="SUPFAM" id="SSF56436">
    <property type="entry name" value="C-type lectin-like"/>
    <property type="match status" value="1"/>
</dbReference>
<evidence type="ECO:0000259" key="3">
    <source>
        <dbReference type="PROSITE" id="PS50041"/>
    </source>
</evidence>
<evidence type="ECO:0000256" key="2">
    <source>
        <dbReference type="SAM" id="SignalP"/>
    </source>
</evidence>